<dbReference type="GO" id="GO:0003676">
    <property type="term" value="F:nucleic acid binding"/>
    <property type="evidence" value="ECO:0007669"/>
    <property type="project" value="InterPro"/>
</dbReference>
<feature type="region of interest" description="Disordered" evidence="1">
    <location>
        <begin position="105"/>
        <end position="147"/>
    </location>
</feature>
<reference evidence="2" key="1">
    <citation type="submission" date="2023-03" db="EMBL/GenBank/DDBJ databases">
        <title>Massive genome expansion in bonnet fungi (Mycena s.s.) driven by repeated elements and novel gene families across ecological guilds.</title>
        <authorList>
            <consortium name="Lawrence Berkeley National Laboratory"/>
            <person name="Harder C.B."/>
            <person name="Miyauchi S."/>
            <person name="Viragh M."/>
            <person name="Kuo A."/>
            <person name="Thoen E."/>
            <person name="Andreopoulos B."/>
            <person name="Lu D."/>
            <person name="Skrede I."/>
            <person name="Drula E."/>
            <person name="Henrissat B."/>
            <person name="Morin E."/>
            <person name="Kohler A."/>
            <person name="Barry K."/>
            <person name="LaButti K."/>
            <person name="Morin E."/>
            <person name="Salamov A."/>
            <person name="Lipzen A."/>
            <person name="Mereny Z."/>
            <person name="Hegedus B."/>
            <person name="Baldrian P."/>
            <person name="Stursova M."/>
            <person name="Weitz H."/>
            <person name="Taylor A."/>
            <person name="Grigoriev I.V."/>
            <person name="Nagy L.G."/>
            <person name="Martin F."/>
            <person name="Kauserud H."/>
        </authorList>
    </citation>
    <scope>NUCLEOTIDE SEQUENCE</scope>
    <source>
        <strain evidence="2">CBHHK182m</strain>
    </source>
</reference>
<gene>
    <name evidence="2" type="ORF">B0H16DRAFT_1474492</name>
</gene>
<accession>A0AAD7HGH9</accession>
<dbReference type="EMBL" id="JARKIB010000242">
    <property type="protein sequence ID" value="KAJ7720257.1"/>
    <property type="molecule type" value="Genomic_DNA"/>
</dbReference>
<evidence type="ECO:0000313" key="3">
    <source>
        <dbReference type="Proteomes" id="UP001215598"/>
    </source>
</evidence>
<protein>
    <submittedName>
        <fullName evidence="2">Uncharacterized protein</fullName>
    </submittedName>
</protein>
<evidence type="ECO:0000313" key="2">
    <source>
        <dbReference type="EMBL" id="KAJ7720257.1"/>
    </source>
</evidence>
<dbReference type="AlphaFoldDB" id="A0AAD7HGH9"/>
<name>A0AAD7HGH9_9AGAR</name>
<comment type="caution">
    <text evidence="2">The sequence shown here is derived from an EMBL/GenBank/DDBJ whole genome shotgun (WGS) entry which is preliminary data.</text>
</comment>
<dbReference type="Gene3D" id="3.30.420.10">
    <property type="entry name" value="Ribonuclease H-like superfamily/Ribonuclease H"/>
    <property type="match status" value="1"/>
</dbReference>
<dbReference type="Proteomes" id="UP001215598">
    <property type="component" value="Unassembled WGS sequence"/>
</dbReference>
<keyword evidence="3" id="KW-1185">Reference proteome</keyword>
<proteinExistence type="predicted"/>
<dbReference type="InterPro" id="IPR036397">
    <property type="entry name" value="RNaseH_sf"/>
</dbReference>
<organism evidence="2 3">
    <name type="scientific">Mycena metata</name>
    <dbReference type="NCBI Taxonomy" id="1033252"/>
    <lineage>
        <taxon>Eukaryota</taxon>
        <taxon>Fungi</taxon>
        <taxon>Dikarya</taxon>
        <taxon>Basidiomycota</taxon>
        <taxon>Agaricomycotina</taxon>
        <taxon>Agaricomycetes</taxon>
        <taxon>Agaricomycetidae</taxon>
        <taxon>Agaricales</taxon>
        <taxon>Marasmiineae</taxon>
        <taxon>Mycenaceae</taxon>
        <taxon>Mycena</taxon>
    </lineage>
</organism>
<evidence type="ECO:0000256" key="1">
    <source>
        <dbReference type="SAM" id="MobiDB-lite"/>
    </source>
</evidence>
<sequence>MALRVTENSPKTSQRAEIASTLIVVQQTARNQVLIIYNSKGIIGAEMIQRLQAREDRGWIGAADRDLLQVLAAELKSRSARTEFRTVDRGSQEYENVGRKKALALAKEGPSPDATRSKTIDLDTGNSVHRDKRKTGAGDVEGNRKQYQTDSRFRPTNLLLSAHTCRDLEEHPPQGFQPPSEELPLEINTLCAQNRYFLEHPGVRRTRYLQLLQ</sequence>